<name>A0A6C0KM55_9ZZZZ</name>
<dbReference type="AlphaFoldDB" id="A0A6C0KM55"/>
<accession>A0A6C0KM55</accession>
<evidence type="ECO:0000313" key="1">
    <source>
        <dbReference type="EMBL" id="QHU17418.1"/>
    </source>
</evidence>
<protein>
    <submittedName>
        <fullName evidence="1">Uncharacterized protein</fullName>
    </submittedName>
</protein>
<dbReference type="EMBL" id="MN740905">
    <property type="protein sequence ID" value="QHU17418.1"/>
    <property type="molecule type" value="Genomic_DNA"/>
</dbReference>
<sequence length="107" mass="12108">MNTNYMMENHELILALLQKYRPGHSYETVPNEQGVVELVLQHEKEPLRLPLDASATWLGVKRVIDFYEIYIAKTVKPVIQPQEPQSNEVVDLATIQAAMAAEAEASM</sequence>
<organism evidence="1">
    <name type="scientific">viral metagenome</name>
    <dbReference type="NCBI Taxonomy" id="1070528"/>
    <lineage>
        <taxon>unclassified sequences</taxon>
        <taxon>metagenomes</taxon>
        <taxon>organismal metagenomes</taxon>
    </lineage>
</organism>
<proteinExistence type="predicted"/>
<reference evidence="1" key="1">
    <citation type="journal article" date="2020" name="Nature">
        <title>Giant virus diversity and host interactions through global metagenomics.</title>
        <authorList>
            <person name="Schulz F."/>
            <person name="Roux S."/>
            <person name="Paez-Espino D."/>
            <person name="Jungbluth S."/>
            <person name="Walsh D.A."/>
            <person name="Denef V.J."/>
            <person name="McMahon K.D."/>
            <person name="Konstantinidis K.T."/>
            <person name="Eloe-Fadrosh E.A."/>
            <person name="Kyrpides N.C."/>
            <person name="Woyke T."/>
        </authorList>
    </citation>
    <scope>NUCLEOTIDE SEQUENCE</scope>
    <source>
        <strain evidence="1">GVMAG-S-3300012000-57</strain>
    </source>
</reference>